<reference evidence="1 2" key="1">
    <citation type="journal article" date="2016" name="Mol. Biol. Evol.">
        <title>Comparative Genomics of Early-Diverging Mushroom-Forming Fungi Provides Insights into the Origins of Lignocellulose Decay Capabilities.</title>
        <authorList>
            <person name="Nagy L.G."/>
            <person name="Riley R."/>
            <person name="Tritt A."/>
            <person name="Adam C."/>
            <person name="Daum C."/>
            <person name="Floudas D."/>
            <person name="Sun H."/>
            <person name="Yadav J.S."/>
            <person name="Pangilinan J."/>
            <person name="Larsson K.H."/>
            <person name="Matsuura K."/>
            <person name="Barry K."/>
            <person name="Labutti K."/>
            <person name="Kuo R."/>
            <person name="Ohm R.A."/>
            <person name="Bhattacharya S.S."/>
            <person name="Shirouzu T."/>
            <person name="Yoshinaga Y."/>
            <person name="Martin F.M."/>
            <person name="Grigoriev I.V."/>
            <person name="Hibbett D.S."/>
        </authorList>
    </citation>
    <scope>NUCLEOTIDE SEQUENCE [LARGE SCALE GENOMIC DNA]</scope>
    <source>
        <strain evidence="1 2">TUFC12733</strain>
    </source>
</reference>
<proteinExistence type="predicted"/>
<evidence type="ECO:0008006" key="3">
    <source>
        <dbReference type="Google" id="ProtNLM"/>
    </source>
</evidence>
<name>A0A167NZE0_CALVF</name>
<dbReference type="AlphaFoldDB" id="A0A167NZE0"/>
<protein>
    <recommendedName>
        <fullName evidence="3">PD-(D/E)XK endonuclease-like domain-containing protein</fullName>
    </recommendedName>
</protein>
<sequence length="280" mass="30568">MAQTGTLISGSQALQLFTQQVWAGTDMDLYPPLATYGQVIRYLEQHGYTPVPFNAPSAEPAMEYEEYHTVGAVHTLRSGNLTVQVIVPAPGHTAVSVILGFHMTCVCNIIAWDRAFCLYPESTIDLRIALVLRPITDTIADSIRKYATRGFSSAATAFGNELSDTDGSTYRFVDVEGVEIDVSSGIFAVRGRIDVVLQMSLHRYGIDGAPVEVENVLVPVELKTGPSQPRTSHRAQIAWYTVLSSVLSGNLARTGLLLNLTSLTHEFVHVRPADPTKFDT</sequence>
<dbReference type="EMBL" id="KV417276">
    <property type="protein sequence ID" value="KZO98251.1"/>
    <property type="molecule type" value="Genomic_DNA"/>
</dbReference>
<dbReference type="InterPro" id="IPR011604">
    <property type="entry name" value="PDDEXK-like_dom_sf"/>
</dbReference>
<evidence type="ECO:0000313" key="1">
    <source>
        <dbReference type="EMBL" id="KZO98251.1"/>
    </source>
</evidence>
<accession>A0A167NZE0</accession>
<keyword evidence="2" id="KW-1185">Reference proteome</keyword>
<gene>
    <name evidence="1" type="ORF">CALVIDRAFT_562174</name>
</gene>
<dbReference type="OrthoDB" id="3041043at2759"/>
<evidence type="ECO:0000313" key="2">
    <source>
        <dbReference type="Proteomes" id="UP000076738"/>
    </source>
</evidence>
<dbReference type="Proteomes" id="UP000076738">
    <property type="component" value="Unassembled WGS sequence"/>
</dbReference>
<organism evidence="1 2">
    <name type="scientific">Calocera viscosa (strain TUFC12733)</name>
    <dbReference type="NCBI Taxonomy" id="1330018"/>
    <lineage>
        <taxon>Eukaryota</taxon>
        <taxon>Fungi</taxon>
        <taxon>Dikarya</taxon>
        <taxon>Basidiomycota</taxon>
        <taxon>Agaricomycotina</taxon>
        <taxon>Dacrymycetes</taxon>
        <taxon>Dacrymycetales</taxon>
        <taxon>Dacrymycetaceae</taxon>
        <taxon>Calocera</taxon>
    </lineage>
</organism>
<dbReference type="Gene3D" id="3.90.320.10">
    <property type="match status" value="1"/>
</dbReference>